<dbReference type="Gene3D" id="3.90.1200.10">
    <property type="match status" value="1"/>
</dbReference>
<accession>A0A4U6X5M0</accession>
<protein>
    <recommendedName>
        <fullName evidence="1">Aminoglycoside phosphotransferase domain-containing protein</fullName>
    </recommendedName>
</protein>
<dbReference type="InterPro" id="IPR035896">
    <property type="entry name" value="AN1-like_Znf"/>
</dbReference>
<dbReference type="EMBL" id="PJEX01000786">
    <property type="protein sequence ID" value="TKW48687.1"/>
    <property type="molecule type" value="Genomic_DNA"/>
</dbReference>
<evidence type="ECO:0000313" key="3">
    <source>
        <dbReference type="Proteomes" id="UP000310108"/>
    </source>
</evidence>
<proteinExistence type="predicted"/>
<dbReference type="Pfam" id="PF01636">
    <property type="entry name" value="APH"/>
    <property type="match status" value="1"/>
</dbReference>
<dbReference type="InterPro" id="IPR002575">
    <property type="entry name" value="Aminoglycoside_PTrfase"/>
</dbReference>
<reference evidence="2 3" key="1">
    <citation type="journal article" date="2019" name="PLoS ONE">
        <title>Comparative genome analysis indicates high evolutionary potential of pathogenicity genes in Colletotrichum tanaceti.</title>
        <authorList>
            <person name="Lelwala R.V."/>
            <person name="Korhonen P.K."/>
            <person name="Young N.D."/>
            <person name="Scott J.B."/>
            <person name="Ades P.A."/>
            <person name="Gasser R.B."/>
            <person name="Taylor P.W.J."/>
        </authorList>
    </citation>
    <scope>NUCLEOTIDE SEQUENCE [LARGE SCALE GENOMIC DNA]</scope>
    <source>
        <strain evidence="2">BRIP57314</strain>
    </source>
</reference>
<feature type="domain" description="Aminoglycoside phosphotransferase" evidence="1">
    <location>
        <begin position="119"/>
        <end position="356"/>
    </location>
</feature>
<evidence type="ECO:0000259" key="1">
    <source>
        <dbReference type="Pfam" id="PF01636"/>
    </source>
</evidence>
<dbReference type="InterPro" id="IPR051678">
    <property type="entry name" value="AGP_Transferase"/>
</dbReference>
<dbReference type="SUPFAM" id="SSF56112">
    <property type="entry name" value="Protein kinase-like (PK-like)"/>
    <property type="match status" value="1"/>
</dbReference>
<name>A0A4U6X5M0_9PEZI</name>
<dbReference type="PANTHER" id="PTHR21310:SF15">
    <property type="entry name" value="AMINOGLYCOSIDE PHOSPHOTRANSFERASE DOMAIN-CONTAINING PROTEIN"/>
    <property type="match status" value="1"/>
</dbReference>
<sequence>MPMWVCDSEGCGRPAVRNLGDCTLCNRHLCSIHLQPPFHRCPKWEDADAYDPVAGEAEARELTALIDKIDTAALAARASFLRQGTPCEIAPLRYDRAERSSVMGGMNYHVEICFDDGVRWIARIRRFNATSPPARLRDYIVRSEAATLGFLEKTGVPAPRVYDFALEQADNPVGVGYILMEKLPGRSLRWSIATREQRSKVMSQLADTLIELRKYPFDVLGSLTLDRPGDSHIGALARESLTDFAPSGVMRTMGPFSSLEAYHRSSLQLVLDLILRGEMYSDRAVDAYLVHRFLVDLIPSVLPEPESEVEADPEPEDQKFYLKHADDKGDHILVDDDFNVTGIIDWEWAHTAPPAHAFNSPVGLLPVADFYSGSNDLGDDEAIFARLLEEKGRRRGDLDLDLGRFVRRGRLQHRCAFCCGYDLADWDGFQGLFRGLRDAAGVDGGLGWEEWKGVAMRRYAEEAGLRLLLSRQGDALCSQV</sequence>
<dbReference type="PANTHER" id="PTHR21310">
    <property type="entry name" value="AMINOGLYCOSIDE PHOSPHOTRANSFERASE-RELATED-RELATED"/>
    <property type="match status" value="1"/>
</dbReference>
<keyword evidence="3" id="KW-1185">Reference proteome</keyword>
<dbReference type="InterPro" id="IPR011009">
    <property type="entry name" value="Kinase-like_dom_sf"/>
</dbReference>
<dbReference type="STRING" id="1306861.A0A4U6X5M0"/>
<comment type="caution">
    <text evidence="2">The sequence shown here is derived from an EMBL/GenBank/DDBJ whole genome shotgun (WGS) entry which is preliminary data.</text>
</comment>
<evidence type="ECO:0000313" key="2">
    <source>
        <dbReference type="EMBL" id="TKW48687.1"/>
    </source>
</evidence>
<gene>
    <name evidence="2" type="ORF">CTA1_11144</name>
</gene>
<dbReference type="SUPFAM" id="SSF118310">
    <property type="entry name" value="AN1-like Zinc finger"/>
    <property type="match status" value="1"/>
</dbReference>
<organism evidence="2 3">
    <name type="scientific">Colletotrichum tanaceti</name>
    <dbReference type="NCBI Taxonomy" id="1306861"/>
    <lineage>
        <taxon>Eukaryota</taxon>
        <taxon>Fungi</taxon>
        <taxon>Dikarya</taxon>
        <taxon>Ascomycota</taxon>
        <taxon>Pezizomycotina</taxon>
        <taxon>Sordariomycetes</taxon>
        <taxon>Hypocreomycetidae</taxon>
        <taxon>Glomerellales</taxon>
        <taxon>Glomerellaceae</taxon>
        <taxon>Colletotrichum</taxon>
        <taxon>Colletotrichum destructivum species complex</taxon>
    </lineage>
</organism>
<dbReference type="Proteomes" id="UP000310108">
    <property type="component" value="Unassembled WGS sequence"/>
</dbReference>
<dbReference type="AlphaFoldDB" id="A0A4U6X5M0"/>